<keyword evidence="7" id="KW-0413">Isomerase</keyword>
<dbReference type="GO" id="GO:0016887">
    <property type="term" value="F:ATP hydrolysis activity"/>
    <property type="evidence" value="ECO:0007669"/>
    <property type="project" value="InterPro"/>
</dbReference>
<dbReference type="InterPro" id="IPR050304">
    <property type="entry name" value="MT-severing_AAA_ATPase"/>
</dbReference>
<evidence type="ECO:0000313" key="9">
    <source>
        <dbReference type="EMBL" id="KAJ8941357.1"/>
    </source>
</evidence>
<feature type="domain" description="AAA+ ATPase" evidence="8">
    <location>
        <begin position="181"/>
        <end position="293"/>
    </location>
</feature>
<dbReference type="Proteomes" id="UP001162156">
    <property type="component" value="Unassembled WGS sequence"/>
</dbReference>
<keyword evidence="4" id="KW-0547">Nucleotide-binding</keyword>
<evidence type="ECO:0000256" key="7">
    <source>
        <dbReference type="ARBA" id="ARBA00023235"/>
    </source>
</evidence>
<keyword evidence="10" id="KW-1185">Reference proteome</keyword>
<dbReference type="PANTHER" id="PTHR23074:SF78">
    <property type="entry name" value="KATANIN P60 ATPASE-CONTAINING SUBUNIT A-LIKE 2"/>
    <property type="match status" value="1"/>
</dbReference>
<evidence type="ECO:0000256" key="2">
    <source>
        <dbReference type="ARBA" id="ARBA00022490"/>
    </source>
</evidence>
<dbReference type="AlphaFoldDB" id="A0AAV8XRC4"/>
<evidence type="ECO:0000256" key="1">
    <source>
        <dbReference type="ARBA" id="ARBA00004186"/>
    </source>
</evidence>
<dbReference type="SMART" id="SM00667">
    <property type="entry name" value="LisH"/>
    <property type="match status" value="1"/>
</dbReference>
<comment type="caution">
    <text evidence="9">The sequence shown here is derived from an EMBL/GenBank/DDBJ whole genome shotgun (WGS) entry which is preliminary data.</text>
</comment>
<dbReference type="PANTHER" id="PTHR23074">
    <property type="entry name" value="AAA DOMAIN-CONTAINING"/>
    <property type="match status" value="1"/>
</dbReference>
<dbReference type="PROSITE" id="PS50896">
    <property type="entry name" value="LISH"/>
    <property type="match status" value="1"/>
</dbReference>
<dbReference type="InterPro" id="IPR006594">
    <property type="entry name" value="LisH"/>
</dbReference>
<comment type="subcellular location">
    <subcellularLocation>
        <location evidence="1">Cytoplasm</location>
        <location evidence="1">Cytoskeleton</location>
        <location evidence="1">Spindle</location>
    </subcellularLocation>
</comment>
<dbReference type="SUPFAM" id="SSF52540">
    <property type="entry name" value="P-loop containing nucleoside triphosphate hydrolases"/>
    <property type="match status" value="1"/>
</dbReference>
<dbReference type="InterPro" id="IPR003593">
    <property type="entry name" value="AAA+_ATPase"/>
</dbReference>
<keyword evidence="3" id="KW-0493">Microtubule</keyword>
<keyword evidence="6" id="KW-0206">Cytoskeleton</keyword>
<dbReference type="GO" id="GO:0005874">
    <property type="term" value="C:microtubule"/>
    <property type="evidence" value="ECO:0007669"/>
    <property type="project" value="UniProtKB-KW"/>
</dbReference>
<dbReference type="Gene3D" id="3.40.50.300">
    <property type="entry name" value="P-loop containing nucleotide triphosphate hydrolases"/>
    <property type="match status" value="2"/>
</dbReference>
<proteinExistence type="predicted"/>
<dbReference type="InterPro" id="IPR003959">
    <property type="entry name" value="ATPase_AAA_core"/>
</dbReference>
<dbReference type="EMBL" id="JANEYF010002880">
    <property type="protein sequence ID" value="KAJ8941357.1"/>
    <property type="molecule type" value="Genomic_DNA"/>
</dbReference>
<organism evidence="9 10">
    <name type="scientific">Rhamnusium bicolor</name>
    <dbReference type="NCBI Taxonomy" id="1586634"/>
    <lineage>
        <taxon>Eukaryota</taxon>
        <taxon>Metazoa</taxon>
        <taxon>Ecdysozoa</taxon>
        <taxon>Arthropoda</taxon>
        <taxon>Hexapoda</taxon>
        <taxon>Insecta</taxon>
        <taxon>Pterygota</taxon>
        <taxon>Neoptera</taxon>
        <taxon>Endopterygota</taxon>
        <taxon>Coleoptera</taxon>
        <taxon>Polyphaga</taxon>
        <taxon>Cucujiformia</taxon>
        <taxon>Chrysomeloidea</taxon>
        <taxon>Cerambycidae</taxon>
        <taxon>Lepturinae</taxon>
        <taxon>Rhagiini</taxon>
        <taxon>Rhamnusium</taxon>
    </lineage>
</organism>
<evidence type="ECO:0000256" key="3">
    <source>
        <dbReference type="ARBA" id="ARBA00022701"/>
    </source>
</evidence>
<gene>
    <name evidence="9" type="ORF">NQ314_010420</name>
</gene>
<dbReference type="InterPro" id="IPR027417">
    <property type="entry name" value="P-loop_NTPase"/>
</dbReference>
<dbReference type="GO" id="GO:0016853">
    <property type="term" value="F:isomerase activity"/>
    <property type="evidence" value="ECO:0007669"/>
    <property type="project" value="UniProtKB-KW"/>
</dbReference>
<keyword evidence="5" id="KW-0067">ATP-binding</keyword>
<evidence type="ECO:0000256" key="6">
    <source>
        <dbReference type="ARBA" id="ARBA00023212"/>
    </source>
</evidence>
<evidence type="ECO:0000256" key="5">
    <source>
        <dbReference type="ARBA" id="ARBA00022840"/>
    </source>
</evidence>
<accession>A0AAV8XRC4</accession>
<sequence>MAELSITPKRNMKNLPNLLDKTKTEARERKRNILYLILSYLTEQKLVTAAEALQNEAQLNNQYQTCENIDLDIILQEYQSYYYTKFQKYPKIVRKTNDCENVTTIKARKNNSAKQRTLEKEKYLGPSEKEDFQFEIISLTSDISNSSQEITITEKLATIEKLKEVAVYPTLYPDLFKSLVTWKGVLLYGPPGTGKTLLAKAFASEGFTTFINVTSSTFVSKWRGESEKMIQVLFEVAKLVAPTTIFIDEIDALARCPHNHNTRLPEGSTNVPWNLDSSLLRRFEKRILVDLPNEDNRRELLKHYIKQPNSIQKEELQQLVEKTEHFTGSDIKTLGKEVTMAIIREKIKQINNGNNKVNILRKITCNDVDLALENIRPCTTIYDCKKYYEWKDKYGSW</sequence>
<dbReference type="SMART" id="SM00382">
    <property type="entry name" value="AAA"/>
    <property type="match status" value="1"/>
</dbReference>
<evidence type="ECO:0000313" key="10">
    <source>
        <dbReference type="Proteomes" id="UP001162156"/>
    </source>
</evidence>
<protein>
    <recommendedName>
        <fullName evidence="8">AAA+ ATPase domain-containing protein</fullName>
    </recommendedName>
</protein>
<keyword evidence="2" id="KW-0963">Cytoplasm</keyword>
<evidence type="ECO:0000256" key="4">
    <source>
        <dbReference type="ARBA" id="ARBA00022741"/>
    </source>
</evidence>
<name>A0AAV8XRC4_9CUCU</name>
<dbReference type="Pfam" id="PF00004">
    <property type="entry name" value="AAA"/>
    <property type="match status" value="1"/>
</dbReference>
<reference evidence="9" key="1">
    <citation type="journal article" date="2023" name="Insect Mol. Biol.">
        <title>Genome sequencing provides insights into the evolution of gene families encoding plant cell wall-degrading enzymes in longhorned beetles.</title>
        <authorList>
            <person name="Shin N.R."/>
            <person name="Okamura Y."/>
            <person name="Kirsch R."/>
            <person name="Pauchet Y."/>
        </authorList>
    </citation>
    <scope>NUCLEOTIDE SEQUENCE</scope>
    <source>
        <strain evidence="9">RBIC_L_NR</strain>
    </source>
</reference>
<evidence type="ECO:0000259" key="8">
    <source>
        <dbReference type="SMART" id="SM00382"/>
    </source>
</evidence>
<dbReference type="GO" id="GO:0005524">
    <property type="term" value="F:ATP binding"/>
    <property type="evidence" value="ECO:0007669"/>
    <property type="project" value="UniProtKB-KW"/>
</dbReference>
<dbReference type="Gene3D" id="1.10.8.60">
    <property type="match status" value="1"/>
</dbReference>
<dbReference type="GO" id="GO:0005819">
    <property type="term" value="C:spindle"/>
    <property type="evidence" value="ECO:0007669"/>
    <property type="project" value="UniProtKB-SubCell"/>
</dbReference>